<organism evidence="7 8">
    <name type="scientific">Fusicatenibacter saccharivorans</name>
    <dbReference type="NCBI Taxonomy" id="1150298"/>
    <lineage>
        <taxon>Bacteria</taxon>
        <taxon>Bacillati</taxon>
        <taxon>Bacillota</taxon>
        <taxon>Clostridia</taxon>
        <taxon>Lachnospirales</taxon>
        <taxon>Lachnospiraceae</taxon>
        <taxon>Fusicatenibacter</taxon>
    </lineage>
</organism>
<evidence type="ECO:0000313" key="8">
    <source>
        <dbReference type="Proteomes" id="UP000095709"/>
    </source>
</evidence>
<dbReference type="PANTHER" id="PTHR10885:SF0">
    <property type="entry name" value="ISOPENTENYL-DIPHOSPHATE DELTA-ISOMERASE"/>
    <property type="match status" value="1"/>
</dbReference>
<dbReference type="PROSITE" id="PS51462">
    <property type="entry name" value="NUDIX"/>
    <property type="match status" value="1"/>
</dbReference>
<comment type="pathway">
    <text evidence="1">Isoprenoid biosynthesis; dimethylallyl diphosphate biosynthesis; dimethylallyl diphosphate from isopentenyl diphosphate: step 1/1.</text>
</comment>
<gene>
    <name evidence="7" type="primary">idi_2</name>
    <name evidence="7" type="ORF">ERS852498_03353</name>
</gene>
<dbReference type="SUPFAM" id="SSF55811">
    <property type="entry name" value="Nudix"/>
    <property type="match status" value="1"/>
</dbReference>
<evidence type="ECO:0000256" key="1">
    <source>
        <dbReference type="ARBA" id="ARBA00004826"/>
    </source>
</evidence>
<dbReference type="Pfam" id="PF00293">
    <property type="entry name" value="NUDIX"/>
    <property type="match status" value="1"/>
</dbReference>
<dbReference type="UniPathway" id="UPA00059">
    <property type="reaction ID" value="UER00104"/>
</dbReference>
<dbReference type="CDD" id="cd02885">
    <property type="entry name" value="NUDIX_IPP_Isomerase"/>
    <property type="match status" value="1"/>
</dbReference>
<keyword evidence="4" id="KW-0414">Isoprene biosynthesis</keyword>
<evidence type="ECO:0000256" key="5">
    <source>
        <dbReference type="ARBA" id="ARBA00023235"/>
    </source>
</evidence>
<dbReference type="AlphaFoldDB" id="A0A174SSD2"/>
<dbReference type="InterPro" id="IPR011876">
    <property type="entry name" value="IsopentenylPP_isomerase_typ1"/>
</dbReference>
<dbReference type="PIRSF" id="PIRSF018427">
    <property type="entry name" value="Isopntndiph_ism"/>
    <property type="match status" value="1"/>
</dbReference>
<dbReference type="EMBL" id="CZAL01000029">
    <property type="protein sequence ID" value="CUP99636.1"/>
    <property type="molecule type" value="Genomic_DNA"/>
</dbReference>
<dbReference type="InterPro" id="IPR000086">
    <property type="entry name" value="NUDIX_hydrolase_dom"/>
</dbReference>
<evidence type="ECO:0000256" key="4">
    <source>
        <dbReference type="ARBA" id="ARBA00023229"/>
    </source>
</evidence>
<dbReference type="GO" id="GO:0004452">
    <property type="term" value="F:isopentenyl-diphosphate delta-isomerase activity"/>
    <property type="evidence" value="ECO:0007669"/>
    <property type="project" value="UniProtKB-EC"/>
</dbReference>
<feature type="domain" description="Nudix hydrolase" evidence="6">
    <location>
        <begin position="28"/>
        <end position="183"/>
    </location>
</feature>
<evidence type="ECO:0000256" key="2">
    <source>
        <dbReference type="ARBA" id="ARBA00007579"/>
    </source>
</evidence>
<dbReference type="GO" id="GO:0005737">
    <property type="term" value="C:cytoplasm"/>
    <property type="evidence" value="ECO:0007669"/>
    <property type="project" value="TreeGrafter"/>
</dbReference>
<name>A0A174SSD2_9FIRM</name>
<sequence length="207" mass="24788">MNEYLILVDDKDNVIGYSEKMKAHIEKLRHRAFSIFIFDWNTKRMLLQKRAYGKYHSGGLWTNACCSHPRKEESMEDCLNERIREELGLKTDFYIKDPEKCDNLYGKKDVIYRCGKFSYFSDYGDVCENEIDYVFLYCPDGSIDWDITSFNKQEVAELKWVTIEELKKWIEINPNNFTTWFRPAFELAYNTLCTQARKKNLFLDNYM</sequence>
<keyword evidence="5 7" id="KW-0413">Isomerase</keyword>
<dbReference type="Gene3D" id="3.90.79.10">
    <property type="entry name" value="Nucleoside Triphosphate Pyrophosphohydrolase"/>
    <property type="match status" value="1"/>
</dbReference>
<evidence type="ECO:0000259" key="6">
    <source>
        <dbReference type="PROSITE" id="PS51462"/>
    </source>
</evidence>
<dbReference type="RefSeq" id="WP_055268239.1">
    <property type="nucleotide sequence ID" value="NZ_CZAL01000029.1"/>
</dbReference>
<dbReference type="GO" id="GO:0009240">
    <property type="term" value="P:isopentenyl diphosphate biosynthetic process"/>
    <property type="evidence" value="ECO:0007669"/>
    <property type="project" value="TreeGrafter"/>
</dbReference>
<dbReference type="PANTHER" id="PTHR10885">
    <property type="entry name" value="ISOPENTENYL-DIPHOSPHATE DELTA-ISOMERASE"/>
    <property type="match status" value="1"/>
</dbReference>
<proteinExistence type="inferred from homology"/>
<evidence type="ECO:0000256" key="3">
    <source>
        <dbReference type="ARBA" id="ARBA00012057"/>
    </source>
</evidence>
<dbReference type="Proteomes" id="UP000095709">
    <property type="component" value="Unassembled WGS sequence"/>
</dbReference>
<evidence type="ECO:0000313" key="7">
    <source>
        <dbReference type="EMBL" id="CUP99636.1"/>
    </source>
</evidence>
<accession>A0A174SSD2</accession>
<reference evidence="7 8" key="1">
    <citation type="submission" date="2015-09" db="EMBL/GenBank/DDBJ databases">
        <authorList>
            <consortium name="Pathogen Informatics"/>
        </authorList>
    </citation>
    <scope>NUCLEOTIDE SEQUENCE [LARGE SCALE GENOMIC DNA]</scope>
    <source>
        <strain evidence="7 8">2789STDY5834885</strain>
    </source>
</reference>
<dbReference type="GO" id="GO:0050992">
    <property type="term" value="P:dimethylallyl diphosphate biosynthetic process"/>
    <property type="evidence" value="ECO:0007669"/>
    <property type="project" value="UniProtKB-UniPathway"/>
</dbReference>
<comment type="similarity">
    <text evidence="2">Belongs to the IPP isomerase type 1 family.</text>
</comment>
<protein>
    <recommendedName>
        <fullName evidence="3">isopentenyl-diphosphate Delta-isomerase</fullName>
        <ecNumber evidence="3">5.3.3.2</ecNumber>
    </recommendedName>
</protein>
<dbReference type="InterPro" id="IPR015797">
    <property type="entry name" value="NUDIX_hydrolase-like_dom_sf"/>
</dbReference>
<dbReference type="EC" id="5.3.3.2" evidence="3"/>